<dbReference type="Proteomes" id="UP000054498">
    <property type="component" value="Unassembled WGS sequence"/>
</dbReference>
<evidence type="ECO:0000313" key="1">
    <source>
        <dbReference type="EMBL" id="KIZ05968.1"/>
    </source>
</evidence>
<dbReference type="InterPro" id="IPR029058">
    <property type="entry name" value="AB_hydrolase_fold"/>
</dbReference>
<dbReference type="EC" id="3.-.-.-" evidence="1"/>
<keyword evidence="1" id="KW-0378">Hydrolase</keyword>
<dbReference type="GO" id="GO:0016787">
    <property type="term" value="F:hydrolase activity"/>
    <property type="evidence" value="ECO:0007669"/>
    <property type="project" value="UniProtKB-KW"/>
</dbReference>
<dbReference type="RefSeq" id="XP_013904987.1">
    <property type="nucleotide sequence ID" value="XM_014049533.1"/>
</dbReference>
<keyword evidence="2" id="KW-1185">Reference proteome</keyword>
<dbReference type="Pfam" id="PF06821">
    <property type="entry name" value="Ser_hydrolase"/>
    <property type="match status" value="1"/>
</dbReference>
<dbReference type="OrthoDB" id="495350at2759"/>
<proteinExistence type="predicted"/>
<protein>
    <submittedName>
        <fullName evidence="1">Retinoblastoma binding protein 9</fullName>
        <ecNumber evidence="1">3.-.-.-</ecNumber>
    </submittedName>
</protein>
<dbReference type="EMBL" id="KK100432">
    <property type="protein sequence ID" value="KIZ05968.1"/>
    <property type="molecule type" value="Genomic_DNA"/>
</dbReference>
<dbReference type="PANTHER" id="PTHR15394:SF3">
    <property type="entry name" value="SERINE HYDROLASE RBBP9"/>
    <property type="match status" value="1"/>
</dbReference>
<dbReference type="InterPro" id="IPR010662">
    <property type="entry name" value="RBBP9/YdeN"/>
</dbReference>
<gene>
    <name evidence="1" type="ORF">MNEG_1993</name>
</gene>
<dbReference type="SUPFAM" id="SSF53474">
    <property type="entry name" value="alpha/beta-Hydrolases"/>
    <property type="match status" value="1"/>
</dbReference>
<evidence type="ECO:0000313" key="2">
    <source>
        <dbReference type="Proteomes" id="UP000054498"/>
    </source>
</evidence>
<reference evidence="1 2" key="1">
    <citation type="journal article" date="2013" name="BMC Genomics">
        <title>Reconstruction of the lipid metabolism for the microalga Monoraphidium neglectum from its genome sequence reveals characteristics suitable for biofuel production.</title>
        <authorList>
            <person name="Bogen C."/>
            <person name="Al-Dilaimi A."/>
            <person name="Albersmeier A."/>
            <person name="Wichmann J."/>
            <person name="Grundmann M."/>
            <person name="Rupp O."/>
            <person name="Lauersen K.J."/>
            <person name="Blifernez-Klassen O."/>
            <person name="Kalinowski J."/>
            <person name="Goesmann A."/>
            <person name="Mussgnug J.H."/>
            <person name="Kruse O."/>
        </authorList>
    </citation>
    <scope>NUCLEOTIDE SEQUENCE [LARGE SCALE GENOMIC DNA]</scope>
    <source>
        <strain evidence="1 2">SAG 48.87</strain>
    </source>
</reference>
<dbReference type="AlphaFoldDB" id="A0A0D2K6L0"/>
<dbReference type="KEGG" id="mng:MNEG_1993"/>
<dbReference type="GeneID" id="25734871"/>
<dbReference type="PANTHER" id="PTHR15394">
    <property type="entry name" value="SERINE HYDROLASE RBBP9"/>
    <property type="match status" value="1"/>
</dbReference>
<dbReference type="Gene3D" id="3.40.50.1820">
    <property type="entry name" value="alpha/beta hydrolase"/>
    <property type="match status" value="1"/>
</dbReference>
<organism evidence="1 2">
    <name type="scientific">Monoraphidium neglectum</name>
    <dbReference type="NCBI Taxonomy" id="145388"/>
    <lineage>
        <taxon>Eukaryota</taxon>
        <taxon>Viridiplantae</taxon>
        <taxon>Chlorophyta</taxon>
        <taxon>core chlorophytes</taxon>
        <taxon>Chlorophyceae</taxon>
        <taxon>CS clade</taxon>
        <taxon>Sphaeropleales</taxon>
        <taxon>Selenastraceae</taxon>
        <taxon>Monoraphidium</taxon>
    </lineage>
</organism>
<accession>A0A0D2K6L0</accession>
<sequence length="218" mass="23751">MYNKARVLWLKGRTAVAFFCAALMLTAFPASAVRVVIVPGMGAVSVDHVFWYSSLKQRLNTDFPGINVVLRNMPDPFMAPASTWLPFLEDTLRVGPDTIVVGHSSGALAAMRYAETHRVAGLILVAAYSNDLGNSHEARSGYFDTPWDWAAIRANAGFIIQLGSRDDLLVPFAAQQEAADALGSTFYRFDDKGHFLSTSQPELVDIVEAKLGELAKGN</sequence>
<name>A0A0D2K6L0_9CHLO</name>